<name>G1RCJ7_NOMLE</name>
<dbReference type="OMA" id="TINMMSE"/>
<dbReference type="PANTHER" id="PTHR12004:SF13">
    <property type="entry name" value="PRORELAXIN H2"/>
    <property type="match status" value="1"/>
</dbReference>
<keyword evidence="13" id="KW-1185">Reference proteome</keyword>
<dbReference type="Proteomes" id="UP000001073">
    <property type="component" value="Chromosome 1a"/>
</dbReference>
<evidence type="ECO:0000313" key="12">
    <source>
        <dbReference type="Ensembl" id="ENSNLEP00000010946.1"/>
    </source>
</evidence>
<dbReference type="KEGG" id="nle:100591010"/>
<dbReference type="GO" id="GO:0010628">
    <property type="term" value="P:positive regulation of gene expression"/>
    <property type="evidence" value="ECO:0007669"/>
    <property type="project" value="Ensembl"/>
</dbReference>
<evidence type="ECO:0000256" key="4">
    <source>
        <dbReference type="ARBA" id="ARBA00011207"/>
    </source>
</evidence>
<dbReference type="PANTHER" id="PTHR12004">
    <property type="entry name" value="RELAXIN"/>
    <property type="match status" value="1"/>
</dbReference>
<reference evidence="12 13" key="1">
    <citation type="submission" date="2012-10" db="EMBL/GenBank/DDBJ databases">
        <authorList>
            <consortium name="Gibbon Genome Sequencing Consortium"/>
        </authorList>
    </citation>
    <scope>NUCLEOTIDE SEQUENCE [LARGE SCALE GENOMIC DNA]</scope>
</reference>
<dbReference type="CDD" id="cd00101">
    <property type="entry name" value="IlGF_like"/>
    <property type="match status" value="1"/>
</dbReference>
<keyword evidence="7" id="KW-0372">Hormone</keyword>
<dbReference type="AlphaFoldDB" id="G1RCJ7"/>
<dbReference type="InParanoid" id="G1RCJ7"/>
<dbReference type="SUPFAM" id="SSF56994">
    <property type="entry name" value="Insulin-like"/>
    <property type="match status" value="1"/>
</dbReference>
<comment type="subunit">
    <text evidence="4">Heterodimer of a B chain and an A chain linked by two disulfide bonds.</text>
</comment>
<keyword evidence="5 9" id="KW-0964">Secreted</keyword>
<dbReference type="InterPro" id="IPR051042">
    <property type="entry name" value="Repro_Hormone_Insulin-like"/>
</dbReference>
<feature type="chain" id="PRO_5003419773" evidence="10">
    <location>
        <begin position="25"/>
        <end position="185"/>
    </location>
</feature>
<reference evidence="12" key="3">
    <citation type="submission" date="2025-09" db="UniProtKB">
        <authorList>
            <consortium name="Ensembl"/>
        </authorList>
    </citation>
    <scope>IDENTIFICATION</scope>
</reference>
<dbReference type="FunCoup" id="G1RCJ7">
    <property type="interactions" value="473"/>
</dbReference>
<evidence type="ECO:0000256" key="9">
    <source>
        <dbReference type="RuleBase" id="RU000406"/>
    </source>
</evidence>
<dbReference type="HOGENOM" id="CLU_115657_0_0_1"/>
<dbReference type="PRINTS" id="PR02004">
    <property type="entry name" value="RELAXIN"/>
</dbReference>
<evidence type="ECO:0000259" key="11">
    <source>
        <dbReference type="SMART" id="SM00078"/>
    </source>
</evidence>
<dbReference type="OrthoDB" id="8784777at2759"/>
<evidence type="ECO:0000256" key="8">
    <source>
        <dbReference type="ARBA" id="ARBA00023157"/>
    </source>
</evidence>
<accession>G1RCJ7</accession>
<dbReference type="GO" id="GO:0005576">
    <property type="term" value="C:extracellular region"/>
    <property type="evidence" value="ECO:0007669"/>
    <property type="project" value="UniProtKB-SubCell"/>
</dbReference>
<evidence type="ECO:0000256" key="1">
    <source>
        <dbReference type="ARBA" id="ARBA00003311"/>
    </source>
</evidence>
<feature type="signal peptide" evidence="10">
    <location>
        <begin position="1"/>
        <end position="24"/>
    </location>
</feature>
<dbReference type="eggNOG" id="ENOG502TH8D">
    <property type="taxonomic scope" value="Eukaryota"/>
</dbReference>
<evidence type="ECO:0000256" key="6">
    <source>
        <dbReference type="ARBA" id="ARBA00022685"/>
    </source>
</evidence>
<dbReference type="EMBL" id="ADFV01078895">
    <property type="status" value="NOT_ANNOTATED_CDS"/>
    <property type="molecule type" value="Genomic_DNA"/>
</dbReference>
<evidence type="ECO:0000256" key="2">
    <source>
        <dbReference type="ARBA" id="ARBA00004613"/>
    </source>
</evidence>
<dbReference type="InterPro" id="IPR016179">
    <property type="entry name" value="Insulin-like"/>
</dbReference>
<evidence type="ECO:0000256" key="7">
    <source>
        <dbReference type="ARBA" id="ARBA00022702"/>
    </source>
</evidence>
<keyword evidence="10" id="KW-0732">Signal</keyword>
<dbReference type="Ensembl" id="ENSNLET00000011480.2">
    <property type="protein sequence ID" value="ENSNLEP00000010946.1"/>
    <property type="gene ID" value="ENSNLEG00000008980.2"/>
</dbReference>
<protein>
    <submittedName>
        <fullName evidence="12">Relaxin 2</fullName>
    </submittedName>
</protein>
<dbReference type="InterPro" id="IPR036438">
    <property type="entry name" value="Insulin-like_sf"/>
</dbReference>
<evidence type="ECO:0000313" key="13">
    <source>
        <dbReference type="Proteomes" id="UP000001073"/>
    </source>
</evidence>
<dbReference type="Pfam" id="PF00049">
    <property type="entry name" value="Insulin"/>
    <property type="match status" value="1"/>
</dbReference>
<dbReference type="Gene3D" id="1.10.100.10">
    <property type="entry name" value="Insulin-like"/>
    <property type="match status" value="1"/>
</dbReference>
<evidence type="ECO:0000256" key="3">
    <source>
        <dbReference type="ARBA" id="ARBA00009034"/>
    </source>
</evidence>
<comment type="function">
    <text evidence="1">Relaxin is an ovarian hormone that acts with estrogen to produce dilatation of the birth canal in many mammals. May be involved in remodeling of connective tissues during pregnancy, promoting growth of pubic ligaments and ripening of the cervix.</text>
</comment>
<feature type="domain" description="Insulin-like" evidence="11">
    <location>
        <begin position="32"/>
        <end position="185"/>
    </location>
</feature>
<reference evidence="12" key="2">
    <citation type="submission" date="2025-08" db="UniProtKB">
        <authorList>
            <consortium name="Ensembl"/>
        </authorList>
    </citation>
    <scope>IDENTIFICATION</scope>
</reference>
<dbReference type="GeneTree" id="ENSGT00940000154434"/>
<dbReference type="GO" id="GO:0005179">
    <property type="term" value="F:hormone activity"/>
    <property type="evidence" value="ECO:0007669"/>
    <property type="project" value="UniProtKB-KW"/>
</dbReference>
<dbReference type="SMART" id="SM00078">
    <property type="entry name" value="IlGF"/>
    <property type="match status" value="1"/>
</dbReference>
<dbReference type="GeneID" id="100591010"/>
<keyword evidence="8" id="KW-1015">Disulfide bond</keyword>
<sequence>MPRLFLFHLLGVCLLLNQFSRAVADSWMDEVIKVCGRELVRAQIAICGMSTLGKRSLSQEDAPLKPRPVAEIVPSFINKDTETINMMSEFVANLPKELKLTQSEMQPALPQLQQHVPVLKDSNLSFEEFKKIIRNRQSEAADSSPSELKYLGLDTHSRKKRQLYSALSNKCCHVGCTKRSLAIFC</sequence>
<comment type="subcellular location">
    <subcellularLocation>
        <location evidence="2 9">Secreted</location>
    </subcellularLocation>
</comment>
<evidence type="ECO:0000256" key="5">
    <source>
        <dbReference type="ARBA" id="ARBA00022525"/>
    </source>
</evidence>
<keyword evidence="6" id="KW-0165">Cleavage on pair of basic residues</keyword>
<dbReference type="CDD" id="cd04365">
    <property type="entry name" value="IlGF_relaxin_like"/>
    <property type="match status" value="1"/>
</dbReference>
<gene>
    <name evidence="12" type="primary">RLN2</name>
    <name evidence="12" type="synonym">LOC100591010</name>
</gene>
<dbReference type="InterPro" id="IPR022353">
    <property type="entry name" value="Insulin_CS"/>
</dbReference>
<organism evidence="12 13">
    <name type="scientific">Nomascus leucogenys</name>
    <name type="common">Northern white-cheeked gibbon</name>
    <name type="synonym">Hylobates leucogenys</name>
    <dbReference type="NCBI Taxonomy" id="61853"/>
    <lineage>
        <taxon>Eukaryota</taxon>
        <taxon>Metazoa</taxon>
        <taxon>Chordata</taxon>
        <taxon>Craniata</taxon>
        <taxon>Vertebrata</taxon>
        <taxon>Euteleostomi</taxon>
        <taxon>Mammalia</taxon>
        <taxon>Eutheria</taxon>
        <taxon>Euarchontoglires</taxon>
        <taxon>Primates</taxon>
        <taxon>Haplorrhini</taxon>
        <taxon>Catarrhini</taxon>
        <taxon>Hylobatidae</taxon>
        <taxon>Nomascus</taxon>
    </lineage>
</organism>
<evidence type="ECO:0000256" key="10">
    <source>
        <dbReference type="SAM" id="SignalP"/>
    </source>
</evidence>
<dbReference type="PROSITE" id="PS00262">
    <property type="entry name" value="INSULIN"/>
    <property type="match status" value="1"/>
</dbReference>
<proteinExistence type="inferred from homology"/>
<dbReference type="GO" id="GO:0045766">
    <property type="term" value="P:positive regulation of angiogenesis"/>
    <property type="evidence" value="ECO:0007669"/>
    <property type="project" value="Ensembl"/>
</dbReference>
<comment type="similarity">
    <text evidence="3 9">Belongs to the insulin family.</text>
</comment>
<dbReference type="InterPro" id="IPR022421">
    <property type="entry name" value="Relaxin"/>
</dbReference>
<dbReference type="STRING" id="61853.ENSNLEP00000010946"/>